<dbReference type="Proteomes" id="UP000220527">
    <property type="component" value="Unassembled WGS sequence"/>
</dbReference>
<evidence type="ECO:0000256" key="2">
    <source>
        <dbReference type="ARBA" id="ARBA00022475"/>
    </source>
</evidence>
<comment type="caution">
    <text evidence="9">The sequence shown here is derived from an EMBL/GenBank/DDBJ whole genome shotgun (WGS) entry which is preliminary data.</text>
</comment>
<feature type="transmembrane region" description="Helical" evidence="6">
    <location>
        <begin position="82"/>
        <end position="102"/>
    </location>
</feature>
<feature type="transmembrane region" description="Helical" evidence="6">
    <location>
        <begin position="332"/>
        <end position="354"/>
    </location>
</feature>
<feature type="domain" description="NADH:quinone oxidoreductase/Mrp antiporter transmembrane" evidence="8">
    <location>
        <begin position="128"/>
        <end position="425"/>
    </location>
</feature>
<keyword evidence="5 6" id="KW-0472">Membrane</keyword>
<dbReference type="InterPro" id="IPR010096">
    <property type="entry name" value="NADH-Q_OxRdtase_suN/2"/>
</dbReference>
<comment type="subcellular location">
    <subcellularLocation>
        <location evidence="6">Cell membrane</location>
        <topology evidence="6">Multi-pass membrane protein</topology>
    </subcellularLocation>
    <subcellularLocation>
        <location evidence="1">Endomembrane system</location>
        <topology evidence="1">Multi-pass membrane protein</topology>
    </subcellularLocation>
    <subcellularLocation>
        <location evidence="7">Membrane</location>
        <topology evidence="7">Multi-pass membrane protein</topology>
    </subcellularLocation>
</comment>
<dbReference type="GO" id="GO:0005886">
    <property type="term" value="C:plasma membrane"/>
    <property type="evidence" value="ECO:0007669"/>
    <property type="project" value="UniProtKB-SubCell"/>
</dbReference>
<keyword evidence="6" id="KW-0874">Quinone</keyword>
<keyword evidence="10" id="KW-1185">Reference proteome</keyword>
<evidence type="ECO:0000256" key="1">
    <source>
        <dbReference type="ARBA" id="ARBA00004127"/>
    </source>
</evidence>
<dbReference type="Pfam" id="PF00361">
    <property type="entry name" value="Proton_antipo_M"/>
    <property type="match status" value="1"/>
</dbReference>
<dbReference type="GO" id="GO:0008137">
    <property type="term" value="F:NADH dehydrogenase (ubiquinone) activity"/>
    <property type="evidence" value="ECO:0007669"/>
    <property type="project" value="InterPro"/>
</dbReference>
<keyword evidence="4 6" id="KW-1133">Transmembrane helix</keyword>
<dbReference type="InterPro" id="IPR001750">
    <property type="entry name" value="ND/Mrp_TM"/>
</dbReference>
<dbReference type="GO" id="GO:0050136">
    <property type="term" value="F:NADH dehydrogenase (quinone) (non-electrogenic) activity"/>
    <property type="evidence" value="ECO:0007669"/>
    <property type="project" value="UniProtKB-UniRule"/>
</dbReference>
<evidence type="ECO:0000256" key="3">
    <source>
        <dbReference type="ARBA" id="ARBA00022692"/>
    </source>
</evidence>
<keyword evidence="6" id="KW-0830">Ubiquinone</keyword>
<dbReference type="HAMAP" id="MF_00445">
    <property type="entry name" value="NDH1_NuoN_1"/>
    <property type="match status" value="1"/>
</dbReference>
<keyword evidence="6" id="KW-0520">NAD</keyword>
<dbReference type="NCBIfam" id="TIGR01770">
    <property type="entry name" value="NDH_I_N"/>
    <property type="match status" value="1"/>
</dbReference>
<name>A0A2A6RHT4_9CHLR</name>
<evidence type="ECO:0000256" key="5">
    <source>
        <dbReference type="ARBA" id="ARBA00023136"/>
    </source>
</evidence>
<evidence type="ECO:0000313" key="10">
    <source>
        <dbReference type="Proteomes" id="UP000220527"/>
    </source>
</evidence>
<feature type="transmembrane region" description="Helical" evidence="6">
    <location>
        <begin position="411"/>
        <end position="433"/>
    </location>
</feature>
<comment type="function">
    <text evidence="6">NDH-1 shuttles electrons from NADH, via FMN and iron-sulfur (Fe-S) centers, to quinones in the respiratory chain. The immediate electron acceptor for the enzyme in this species is believed to be ubiquinone. Couples the redox reaction to proton translocation (for every two electrons transferred, four hydrogen ions are translocated across the cytoplasmic membrane), and thus conserves the redox energy in a proton gradient.</text>
</comment>
<reference evidence="10" key="1">
    <citation type="submission" date="2017-08" db="EMBL/GenBank/DDBJ databases">
        <authorList>
            <person name="Grouzdev D.S."/>
            <person name="Gaisin V.A."/>
            <person name="Rysina M.S."/>
            <person name="Gorlenko V.M."/>
        </authorList>
    </citation>
    <scope>NUCLEOTIDE SEQUENCE [LARGE SCALE GENOMIC DNA]</scope>
    <source>
        <strain evidence="10">Kir15-3F</strain>
    </source>
</reference>
<dbReference type="EC" id="7.1.1.-" evidence="6"/>
<dbReference type="OrthoDB" id="9807568at2"/>
<feature type="transmembrane region" description="Helical" evidence="6">
    <location>
        <begin position="12"/>
        <end position="35"/>
    </location>
</feature>
<feature type="transmembrane region" description="Helical" evidence="6">
    <location>
        <begin position="42"/>
        <end position="62"/>
    </location>
</feature>
<dbReference type="GO" id="GO:0042773">
    <property type="term" value="P:ATP synthesis coupled electron transport"/>
    <property type="evidence" value="ECO:0007669"/>
    <property type="project" value="InterPro"/>
</dbReference>
<dbReference type="EMBL" id="NQWI01000055">
    <property type="protein sequence ID" value="PDW02694.1"/>
    <property type="molecule type" value="Genomic_DNA"/>
</dbReference>
<accession>A0A2A6RHT4</accession>
<keyword evidence="2 6" id="KW-1003">Cell membrane</keyword>
<keyword evidence="6" id="KW-0813">Transport</keyword>
<dbReference type="RefSeq" id="WP_097644460.1">
    <property type="nucleotide sequence ID" value="NZ_NQWI01000055.1"/>
</dbReference>
<feature type="transmembrane region" description="Helical" evidence="6">
    <location>
        <begin position="454"/>
        <end position="473"/>
    </location>
</feature>
<evidence type="ECO:0000256" key="4">
    <source>
        <dbReference type="ARBA" id="ARBA00022989"/>
    </source>
</evidence>
<feature type="transmembrane region" description="Helical" evidence="6">
    <location>
        <begin position="277"/>
        <end position="299"/>
    </location>
</feature>
<feature type="transmembrane region" description="Helical" evidence="6">
    <location>
        <begin position="132"/>
        <end position="153"/>
    </location>
</feature>
<feature type="transmembrane region" description="Helical" evidence="6">
    <location>
        <begin position="247"/>
        <end position="271"/>
    </location>
</feature>
<dbReference type="GO" id="GO:0048038">
    <property type="term" value="F:quinone binding"/>
    <property type="evidence" value="ECO:0007669"/>
    <property type="project" value="UniProtKB-KW"/>
</dbReference>
<evidence type="ECO:0000256" key="6">
    <source>
        <dbReference type="HAMAP-Rule" id="MF_00445"/>
    </source>
</evidence>
<feature type="transmembrane region" description="Helical" evidence="6">
    <location>
        <begin position="210"/>
        <end position="235"/>
    </location>
</feature>
<feature type="transmembrane region" description="Helical" evidence="6">
    <location>
        <begin position="306"/>
        <end position="326"/>
    </location>
</feature>
<dbReference type="GO" id="GO:0012505">
    <property type="term" value="C:endomembrane system"/>
    <property type="evidence" value="ECO:0007669"/>
    <property type="project" value="UniProtKB-SubCell"/>
</dbReference>
<evidence type="ECO:0000313" key="9">
    <source>
        <dbReference type="EMBL" id="PDW02694.1"/>
    </source>
</evidence>
<dbReference type="PANTHER" id="PTHR22773">
    <property type="entry name" value="NADH DEHYDROGENASE"/>
    <property type="match status" value="1"/>
</dbReference>
<gene>
    <name evidence="6" type="primary">nuoN</name>
    <name evidence="9" type="ORF">CJ255_12615</name>
</gene>
<protein>
    <recommendedName>
        <fullName evidence="6">NADH-quinone oxidoreductase subunit N</fullName>
        <ecNumber evidence="6">7.1.1.-</ecNumber>
    </recommendedName>
    <alternativeName>
        <fullName evidence="6">NADH dehydrogenase I subunit N</fullName>
    </alternativeName>
    <alternativeName>
        <fullName evidence="6">NDH-1 subunit N</fullName>
    </alternativeName>
</protein>
<organism evidence="9 10">
    <name type="scientific">Candidatus Viridilinea mediisalina</name>
    <dbReference type="NCBI Taxonomy" id="2024553"/>
    <lineage>
        <taxon>Bacteria</taxon>
        <taxon>Bacillati</taxon>
        <taxon>Chloroflexota</taxon>
        <taxon>Chloroflexia</taxon>
        <taxon>Chloroflexales</taxon>
        <taxon>Chloroflexineae</taxon>
        <taxon>Oscillochloridaceae</taxon>
        <taxon>Candidatus Viridilinea</taxon>
    </lineage>
</organism>
<evidence type="ECO:0000256" key="7">
    <source>
        <dbReference type="RuleBase" id="RU000320"/>
    </source>
</evidence>
<feature type="transmembrane region" description="Helical" evidence="6">
    <location>
        <begin position="375"/>
        <end position="399"/>
    </location>
</feature>
<keyword evidence="3 6" id="KW-0812">Transmembrane</keyword>
<comment type="subunit">
    <text evidence="6">NDH-1 is composed of 14 different subunits. Subunits NuoA, H, J, K, L, M, N constitute the membrane sector of the complex.</text>
</comment>
<dbReference type="AlphaFoldDB" id="A0A2A6RHT4"/>
<keyword evidence="6" id="KW-1278">Translocase</keyword>
<comment type="catalytic activity">
    <reaction evidence="6">
        <text>a quinone + NADH + 5 H(+)(in) = a quinol + NAD(+) + 4 H(+)(out)</text>
        <dbReference type="Rhea" id="RHEA:57888"/>
        <dbReference type="ChEBI" id="CHEBI:15378"/>
        <dbReference type="ChEBI" id="CHEBI:24646"/>
        <dbReference type="ChEBI" id="CHEBI:57540"/>
        <dbReference type="ChEBI" id="CHEBI:57945"/>
        <dbReference type="ChEBI" id="CHEBI:132124"/>
    </reaction>
</comment>
<sequence>MEPIQIPPVDLTLIAPLLTITAWAIVLLLVDAFLIPDERKKLTGYLALAGLAVTALVAVPLWNVDGSTFSDMVVLDRYSLTLTWLFLLIGGLTIAMALEYLPRHGIEQGEFYPLILFAVASMILLAQATDLIVIFLGIELLSLTLYILTGFAYPRVTSEEAGMKYLIMGAFAAGFFAYGIALIYGATGSTNLAAINAYLAAEPFVLSEQVLLLAGVGLLLITFGFKIALVPFHMWTPDVYEGAPTPVAAFMSVGTKAAALAVLLRILGSAFPLAYEFWLPVLSVLAAVTMLVGNLGALTQTNVKRMLAYSSISHAGYVLLGVIVATERGVEAFLFYMLAYALTNLGAFAVVIALEQRSESAWSLDDFSGLFQRQPFLAIAMAIFMFSLAGVPPTAGFIAKFYVFTAAYEGGLGWLALIGLLTSAIAVYFYLRVVLRMFTRDPGRPVEPAMDRGLHLNITLAAGLTLLIGLLPMPVVNLVERSLVALGL</sequence>
<proteinExistence type="inferred from homology"/>
<feature type="transmembrane region" description="Helical" evidence="6">
    <location>
        <begin position="165"/>
        <end position="186"/>
    </location>
</feature>
<comment type="similarity">
    <text evidence="6">Belongs to the complex I subunit 2 family.</text>
</comment>
<feature type="transmembrane region" description="Helical" evidence="6">
    <location>
        <begin position="109"/>
        <end position="126"/>
    </location>
</feature>
<evidence type="ECO:0000259" key="8">
    <source>
        <dbReference type="Pfam" id="PF00361"/>
    </source>
</evidence>